<dbReference type="SUPFAM" id="SSF50800">
    <property type="entry name" value="PK beta-barrel domain-like"/>
    <property type="match status" value="1"/>
</dbReference>
<proteinExistence type="predicted"/>
<dbReference type="PROSITE" id="PS51340">
    <property type="entry name" value="MOSC"/>
    <property type="match status" value="1"/>
</dbReference>
<dbReference type="InterPro" id="IPR052716">
    <property type="entry name" value="MOSC_domain"/>
</dbReference>
<dbReference type="InterPro" id="IPR011037">
    <property type="entry name" value="Pyrv_Knase-like_insert_dom_sf"/>
</dbReference>
<sequence length="235" mass="25694">MQFGTTRELWRYPVSSLTGEQLETVELDDAGVAGDRKWGLFDAESNVVAAPETERRWRPVPGLRARAAADGPEISGDGDTWHSLPSPTADTIASGHLEFPVRFQPFGETGASPRYVRDPLHILTTSSLARLRALLPAALIDVRRFRPNILVDTDTDDVDFVEQRLIGRRLRIGETLVEITEPCSRCAFTALQQPGIPFDKDVLHTIARHGGGGFGVLAKVVTPGRITCGDTVIVD</sequence>
<gene>
    <name evidence="2" type="ORF">GR138_21450</name>
</gene>
<dbReference type="EMBL" id="WUMK01000008">
    <property type="protein sequence ID" value="MXN47775.1"/>
    <property type="molecule type" value="Genomic_DNA"/>
</dbReference>
<keyword evidence="3" id="KW-1185">Reference proteome</keyword>
<name>A0A6N8SFC4_9HYPH</name>
<comment type="caution">
    <text evidence="2">The sequence shown here is derived from an EMBL/GenBank/DDBJ whole genome shotgun (WGS) entry which is preliminary data.</text>
</comment>
<evidence type="ECO:0000259" key="1">
    <source>
        <dbReference type="PROSITE" id="PS51340"/>
    </source>
</evidence>
<dbReference type="PANTHER" id="PTHR36930:SF1">
    <property type="entry name" value="MOSC DOMAIN-CONTAINING PROTEIN"/>
    <property type="match status" value="1"/>
</dbReference>
<dbReference type="Proteomes" id="UP000435802">
    <property type="component" value="Unassembled WGS sequence"/>
</dbReference>
<protein>
    <submittedName>
        <fullName evidence="2">MOSC domain-containing protein</fullName>
    </submittedName>
</protein>
<evidence type="ECO:0000313" key="3">
    <source>
        <dbReference type="Proteomes" id="UP000435802"/>
    </source>
</evidence>
<accession>A0A6N8SFC4</accession>
<feature type="domain" description="MOSC" evidence="1">
    <location>
        <begin position="58"/>
        <end position="235"/>
    </location>
</feature>
<dbReference type="GO" id="GO:0003824">
    <property type="term" value="F:catalytic activity"/>
    <property type="evidence" value="ECO:0007669"/>
    <property type="project" value="InterPro"/>
</dbReference>
<dbReference type="InterPro" id="IPR005303">
    <property type="entry name" value="MOCOS_middle"/>
</dbReference>
<dbReference type="GO" id="GO:0030170">
    <property type="term" value="F:pyridoxal phosphate binding"/>
    <property type="evidence" value="ECO:0007669"/>
    <property type="project" value="InterPro"/>
</dbReference>
<dbReference type="InterPro" id="IPR005302">
    <property type="entry name" value="MoCF_Sase_C"/>
</dbReference>
<reference evidence="2 3" key="1">
    <citation type="submission" date="2019-12" db="EMBL/GenBank/DDBJ databases">
        <title>Shinella kummerowiae sp. nov., a symbiotic bacterium isolated from root nodules of the herbal legume Kummerowia stipulacea.</title>
        <authorList>
            <person name="Gao J."/>
        </authorList>
    </citation>
    <scope>NUCLEOTIDE SEQUENCE [LARGE SCALE GENOMIC DNA]</scope>
    <source>
        <strain evidence="2 3">CCBAU 25048</strain>
    </source>
</reference>
<dbReference type="RefSeq" id="WP_160861289.1">
    <property type="nucleotide sequence ID" value="NZ_WUMK01000008.1"/>
</dbReference>
<dbReference type="Pfam" id="PF03473">
    <property type="entry name" value="MOSC"/>
    <property type="match status" value="1"/>
</dbReference>
<dbReference type="Gene3D" id="2.40.33.20">
    <property type="entry name" value="PK beta-barrel domain-like"/>
    <property type="match status" value="1"/>
</dbReference>
<dbReference type="OrthoDB" id="581532at2"/>
<dbReference type="Pfam" id="PF03476">
    <property type="entry name" value="MOSC_N"/>
    <property type="match status" value="1"/>
</dbReference>
<dbReference type="PANTHER" id="PTHR36930">
    <property type="entry name" value="METAL-SULFUR CLUSTER BIOSYNTHESIS PROTEINS YUAD-RELATED"/>
    <property type="match status" value="1"/>
</dbReference>
<organism evidence="2 3">
    <name type="scientific">Shinella kummerowiae</name>
    <dbReference type="NCBI Taxonomy" id="417745"/>
    <lineage>
        <taxon>Bacteria</taxon>
        <taxon>Pseudomonadati</taxon>
        <taxon>Pseudomonadota</taxon>
        <taxon>Alphaproteobacteria</taxon>
        <taxon>Hyphomicrobiales</taxon>
        <taxon>Rhizobiaceae</taxon>
        <taxon>Shinella</taxon>
    </lineage>
</organism>
<dbReference type="AlphaFoldDB" id="A0A6N8SFC4"/>
<dbReference type="GO" id="GO:0030151">
    <property type="term" value="F:molybdenum ion binding"/>
    <property type="evidence" value="ECO:0007669"/>
    <property type="project" value="InterPro"/>
</dbReference>
<evidence type="ECO:0000313" key="2">
    <source>
        <dbReference type="EMBL" id="MXN47775.1"/>
    </source>
</evidence>